<evidence type="ECO:0000256" key="2">
    <source>
        <dbReference type="SAM" id="Phobius"/>
    </source>
</evidence>
<accession>A0AAQ3WNE4</accession>
<feature type="compositionally biased region" description="Basic and acidic residues" evidence="1">
    <location>
        <begin position="510"/>
        <end position="522"/>
    </location>
</feature>
<feature type="region of interest" description="Disordered" evidence="1">
    <location>
        <begin position="398"/>
        <end position="428"/>
    </location>
</feature>
<keyword evidence="2" id="KW-0472">Membrane</keyword>
<protein>
    <submittedName>
        <fullName evidence="3">Uncharacterized protein</fullName>
    </submittedName>
</protein>
<dbReference type="Proteomes" id="UP001341281">
    <property type="component" value="Chromosome 04"/>
</dbReference>
<evidence type="ECO:0000313" key="3">
    <source>
        <dbReference type="EMBL" id="WVZ67630.1"/>
    </source>
</evidence>
<reference evidence="3 4" key="1">
    <citation type="submission" date="2024-02" db="EMBL/GenBank/DDBJ databases">
        <title>High-quality chromosome-scale genome assembly of Pensacola bahiagrass (Paspalum notatum Flugge var. saurae).</title>
        <authorList>
            <person name="Vega J.M."/>
            <person name="Podio M."/>
            <person name="Orjuela J."/>
            <person name="Siena L.A."/>
            <person name="Pessino S.C."/>
            <person name="Combes M.C."/>
            <person name="Mariac C."/>
            <person name="Albertini E."/>
            <person name="Pupilli F."/>
            <person name="Ortiz J.P.A."/>
            <person name="Leblanc O."/>
        </authorList>
    </citation>
    <scope>NUCLEOTIDE SEQUENCE [LARGE SCALE GENOMIC DNA]</scope>
    <source>
        <strain evidence="3">R1</strain>
        <tissue evidence="3">Leaf</tissue>
    </source>
</reference>
<gene>
    <name evidence="3" type="ORF">U9M48_016682</name>
</gene>
<evidence type="ECO:0000313" key="4">
    <source>
        <dbReference type="Proteomes" id="UP001341281"/>
    </source>
</evidence>
<feature type="transmembrane region" description="Helical" evidence="2">
    <location>
        <begin position="131"/>
        <end position="149"/>
    </location>
</feature>
<dbReference type="AlphaFoldDB" id="A0AAQ3WNE4"/>
<name>A0AAQ3WNE4_PASNO</name>
<keyword evidence="2" id="KW-0812">Transmembrane</keyword>
<feature type="region of interest" description="Disordered" evidence="1">
    <location>
        <begin position="588"/>
        <end position="608"/>
    </location>
</feature>
<proteinExistence type="predicted"/>
<evidence type="ECO:0000256" key="1">
    <source>
        <dbReference type="SAM" id="MobiDB-lite"/>
    </source>
</evidence>
<sequence length="608" mass="60976">MSHQYTFLEKKVRSPKRPCGGFPSSPAPSAHAALFRHPAAGAATLGAALSSLLPAAAVSADAAAAGVVAGGAALPPAFFFALACFCSAAVCCSLLRRSCHTELGRPTRIPVPFEPLLLLLRPCPPGTNLRSMEVVVVVVAGIGAAWVVAASSSAAAIVGGAAAATATAAAAAGTAGAGAEDSPRELLREHGALLTLRGAGAGAGGALVALAAAPALVLELALALGALAFGLLALGLPLLKDDPPPPAAECPAERLLEKGQMLMLMSSALPLTRRSAFLPARSRASPPPPALKMSFHLNVTAGRSGVGAMPDSASGTAAASASATASASGSGSGSAGSGSAAAAAESASAFTTLAESASAFTTSAAAGSGTAAWRVWSGSTTPPEKSSSAVSRAGAGFVPTIQNSNSGDAAGDELPDSPPPYSGGGSASTASAIAGAAAIAAATHRPADSREYVSQWRAVWIWEPRNGGGGGGAQQVTGSGFSRVQQQLAMDIGQYGRQSSASREGWAGPGERERRERERRGQRPDAYLSITSRWRAREWEVRGGVCWCGSRSARLGSARRLRRFPFPVASPVARPQDCICALKSLSGDARSPPPPPNAERCGASVLFR</sequence>
<organism evidence="3 4">
    <name type="scientific">Paspalum notatum var. saurae</name>
    <dbReference type="NCBI Taxonomy" id="547442"/>
    <lineage>
        <taxon>Eukaryota</taxon>
        <taxon>Viridiplantae</taxon>
        <taxon>Streptophyta</taxon>
        <taxon>Embryophyta</taxon>
        <taxon>Tracheophyta</taxon>
        <taxon>Spermatophyta</taxon>
        <taxon>Magnoliopsida</taxon>
        <taxon>Liliopsida</taxon>
        <taxon>Poales</taxon>
        <taxon>Poaceae</taxon>
        <taxon>PACMAD clade</taxon>
        <taxon>Panicoideae</taxon>
        <taxon>Andropogonodae</taxon>
        <taxon>Paspaleae</taxon>
        <taxon>Paspalinae</taxon>
        <taxon>Paspalum</taxon>
    </lineage>
</organism>
<dbReference type="EMBL" id="CP144748">
    <property type="protein sequence ID" value="WVZ67630.1"/>
    <property type="molecule type" value="Genomic_DNA"/>
</dbReference>
<keyword evidence="2" id="KW-1133">Transmembrane helix</keyword>
<feature type="transmembrane region" description="Helical" evidence="2">
    <location>
        <begin position="220"/>
        <end position="239"/>
    </location>
</feature>
<feature type="region of interest" description="Disordered" evidence="1">
    <location>
        <begin position="493"/>
        <end position="522"/>
    </location>
</feature>
<feature type="transmembrane region" description="Helical" evidence="2">
    <location>
        <begin position="77"/>
        <end position="95"/>
    </location>
</feature>
<feature type="transmembrane region" description="Helical" evidence="2">
    <location>
        <begin position="191"/>
        <end position="214"/>
    </location>
</feature>
<keyword evidence="4" id="KW-1185">Reference proteome</keyword>